<dbReference type="Pfam" id="PF15648">
    <property type="entry name" value="Tox-REase-5"/>
    <property type="match status" value="1"/>
</dbReference>
<accession>A0ABY9X4W4</accession>
<evidence type="ECO:0000313" key="4">
    <source>
        <dbReference type="Proteomes" id="UP001611383"/>
    </source>
</evidence>
<dbReference type="PROSITE" id="PS51257">
    <property type="entry name" value="PROKAR_LIPOPROTEIN"/>
    <property type="match status" value="1"/>
</dbReference>
<dbReference type="EMBL" id="CP043494">
    <property type="protein sequence ID" value="WNG50441.1"/>
    <property type="molecule type" value="Genomic_DNA"/>
</dbReference>
<gene>
    <name evidence="3" type="ORF">F0U60_44665</name>
</gene>
<dbReference type="InterPro" id="IPR028904">
    <property type="entry name" value="Tox-REase-5_dom"/>
</dbReference>
<dbReference type="RefSeq" id="WP_395809517.1">
    <property type="nucleotide sequence ID" value="NZ_CP043494.1"/>
</dbReference>
<feature type="region of interest" description="Disordered" evidence="1">
    <location>
        <begin position="53"/>
        <end position="136"/>
    </location>
</feature>
<keyword evidence="4" id="KW-1185">Reference proteome</keyword>
<name>A0ABY9X4W4_9BACT</name>
<protein>
    <recommendedName>
        <fullName evidence="2">Tox-REase-5 domain-containing protein</fullName>
    </recommendedName>
</protein>
<evidence type="ECO:0000256" key="1">
    <source>
        <dbReference type="SAM" id="MobiDB-lite"/>
    </source>
</evidence>
<feature type="compositionally biased region" description="Low complexity" evidence="1">
    <location>
        <begin position="95"/>
        <end position="109"/>
    </location>
</feature>
<reference evidence="3 4" key="1">
    <citation type="submission" date="2019-08" db="EMBL/GenBank/DDBJ databases">
        <title>Archangium and Cystobacter genomes.</title>
        <authorList>
            <person name="Chen I.-C.K."/>
            <person name="Wielgoss S."/>
        </authorList>
    </citation>
    <scope>NUCLEOTIDE SEQUENCE [LARGE SCALE GENOMIC DNA]</scope>
    <source>
        <strain evidence="3 4">Cbm 6</strain>
    </source>
</reference>
<feature type="domain" description="Tox-REase-5" evidence="2">
    <location>
        <begin position="476"/>
        <end position="564"/>
    </location>
</feature>
<dbReference type="Proteomes" id="UP001611383">
    <property type="component" value="Chromosome"/>
</dbReference>
<sequence length="589" mass="63302">MSLRSSGVQARGGGALPVLLALVAVGVLAGCATGAPRGDLVSGWGHSSLTPSFFRSAEGQRPTVGSGGALVPDGASPRDEDDDPEDDVDEEERTAGAVTGASAVSSSRSQARRQETGENAPLEDRDEGAVGWRDGVGDGRPFTVPMSLDYFQGFLAHAGVPEEALPVDGRSLSSEQALRLLPHVLNRDVTLGDFARRRMAVHLLLEVATGERPVTRQELHARMDRFHRLRVLRPDGYLVRPVTGEAVQKTGEVRLAEDGTLRAGRYEVGPFYAVEEGQLWPVDTGLEVPRGARPLGLYVPDDGVLLPALEGAGLALWDTVHGLVQTFIHPLDTLEGLTQVPGAVRELVQNAPEYWESFRHKPRGEQVRAISRLTTHVLLTVGTAGEGAVAAVSWGDKLSRLSVPLLSLTGKGELALRLVAVPGRVVTVAGGVLGATYVLNSAAVGVAAAGGGPAWTPPVGGPGQWVPKNEHMSDRSRRFQHKVTKAPKGWVYRVVRNGEKADFDGRDPVTGVLLETKGLGYDRHFDVNLEPKSYFRGVKRIVRQAARQLRVANGIPIRWNVAEPRMVDILKKLFNENEIKGIDVVYTPP</sequence>
<evidence type="ECO:0000259" key="2">
    <source>
        <dbReference type="Pfam" id="PF15648"/>
    </source>
</evidence>
<feature type="compositionally biased region" description="Acidic residues" evidence="1">
    <location>
        <begin position="79"/>
        <end position="92"/>
    </location>
</feature>
<evidence type="ECO:0000313" key="3">
    <source>
        <dbReference type="EMBL" id="WNG50441.1"/>
    </source>
</evidence>
<organism evidence="3 4">
    <name type="scientific">Archangium minus</name>
    <dbReference type="NCBI Taxonomy" id="83450"/>
    <lineage>
        <taxon>Bacteria</taxon>
        <taxon>Pseudomonadati</taxon>
        <taxon>Myxococcota</taxon>
        <taxon>Myxococcia</taxon>
        <taxon>Myxococcales</taxon>
        <taxon>Cystobacterineae</taxon>
        <taxon>Archangiaceae</taxon>
        <taxon>Archangium</taxon>
    </lineage>
</organism>
<proteinExistence type="predicted"/>